<dbReference type="RefSeq" id="WP_073279395.1">
    <property type="nucleotide sequence ID" value="NZ_FRAC01000029.1"/>
</dbReference>
<proteinExistence type="predicted"/>
<sequence length="340" mass="40631">MVVLNFYGKIPRICISKKLGLYLSNLPNEENNDWQDELSKEFCLAQEVDRIYQDKLETNYPCGIFKLYKKVFHEKCLPEAFEKKEYDELASNMIYLDFDYSYDDMPLGGWDTNCFEGRLCEEDYAEKIIDFINFLSYPYDDMSISFPKPVPQWTYSSNHDEVDHYRIFWGGETASEYMCSLKEWGKLFDTFLQCKNDYLLFDYLVNSIHKDNEYNEYHLMKAYSLCQLFLEKEHESELDSKLPLFLGQGFASDNERKKCASILRKLRNKIAHGDFVAFENHIEQYAVAFMDGKFAFDYSEYSRKNWVVQHVCCQIDEILRQLIHMLFYDRTKLEQLKKNR</sequence>
<reference evidence="1 2" key="1">
    <citation type="submission" date="2016-11" db="EMBL/GenBank/DDBJ databases">
        <authorList>
            <person name="Jaros S."/>
            <person name="Januszkiewicz K."/>
            <person name="Wedrychowicz H."/>
        </authorList>
    </citation>
    <scope>NUCLEOTIDE SEQUENCE [LARGE SCALE GENOMIC DNA]</scope>
    <source>
        <strain evidence="1 2">DSM 15929</strain>
    </source>
</reference>
<gene>
    <name evidence="1" type="ORF">SAMN02745136_04629</name>
</gene>
<accession>A0A1M6ZMG9</accession>
<protein>
    <recommendedName>
        <fullName evidence="3">Apea-like HEPN domain-containing protein</fullName>
    </recommendedName>
</protein>
<dbReference type="STRING" id="1121322.SAMN02745136_04629"/>
<dbReference type="OrthoDB" id="2973135at2"/>
<dbReference type="Proteomes" id="UP000184386">
    <property type="component" value="Unassembled WGS sequence"/>
</dbReference>
<dbReference type="EMBL" id="FRAC01000029">
    <property type="protein sequence ID" value="SHL31594.1"/>
    <property type="molecule type" value="Genomic_DNA"/>
</dbReference>
<evidence type="ECO:0000313" key="1">
    <source>
        <dbReference type="EMBL" id="SHL31594.1"/>
    </source>
</evidence>
<evidence type="ECO:0008006" key="3">
    <source>
        <dbReference type="Google" id="ProtNLM"/>
    </source>
</evidence>
<dbReference type="AlphaFoldDB" id="A0A1M6ZMG9"/>
<keyword evidence="2" id="KW-1185">Reference proteome</keyword>
<evidence type="ECO:0000313" key="2">
    <source>
        <dbReference type="Proteomes" id="UP000184386"/>
    </source>
</evidence>
<name>A0A1M6ZMG9_9FIRM</name>
<organism evidence="1 2">
    <name type="scientific">Anaerocolumna jejuensis DSM 15929</name>
    <dbReference type="NCBI Taxonomy" id="1121322"/>
    <lineage>
        <taxon>Bacteria</taxon>
        <taxon>Bacillati</taxon>
        <taxon>Bacillota</taxon>
        <taxon>Clostridia</taxon>
        <taxon>Lachnospirales</taxon>
        <taxon>Lachnospiraceae</taxon>
        <taxon>Anaerocolumna</taxon>
    </lineage>
</organism>